<evidence type="ECO:0000259" key="11">
    <source>
        <dbReference type="Pfam" id="PF00593"/>
    </source>
</evidence>
<dbReference type="OrthoDB" id="9768177at2"/>
<dbReference type="InterPro" id="IPR023997">
    <property type="entry name" value="TonB-dep_OMP_SusC/RagA_CS"/>
</dbReference>
<reference evidence="14" key="1">
    <citation type="submission" date="2016-10" db="EMBL/GenBank/DDBJ databases">
        <authorList>
            <person name="Varghese N."/>
            <person name="Submissions S."/>
        </authorList>
    </citation>
    <scope>NUCLEOTIDE SEQUENCE [LARGE SCALE GENOMIC DNA]</scope>
    <source>
        <strain evidence="14">SUR2</strain>
    </source>
</reference>
<sequence length="911" mass="100996">MKNFTTVLKIAPAFLLASTMIHAQTKDSTTKEKKIEEVVLIGYGKQKKTDLTGSITSLSTADFNKGAVSTAEGLINGRAAGVVITQSGTPGSEPIIRVRGGSSLNASNEPLLVVDGLPLDGVSLSTINPNDIESFSILKDAASTAIYGSRGSNGVLLITTKKGGKRLRVSLNAFTTVNTLAKKIKVYNGDEFRTLINQFVPNKVAQLGTANTDWQDEIFKTSVTNDINASVSGSLFGKVPTRFSVDHLENSGLLITSGFQRTTGNIAISPSFFDDHLKFNITGTYSYTFKNNADEGAIGNALSMNPTQSVYDDNSIYGDGYYENRLGNFNSTTGTYNPNGVSNPVAQLRNKHDIQNFKRFFGNVNMEYKFHFLPELKLVANAGLDSKELDGHVTTNKYSRNGYYSVKNTFAYYGSESFSGESLLNKNANVQLNYGKTFGQFNFDVMGGYEYQNYHKTSFASGNTFLYTLDPVNNFYNPDSKPDVNLQAFFGRLNLGYAGKYLLTVNYRRDGSSRFSKDNRWGNFGGVAAAWKISEESFLKGNSTLSDLKLRASVGKTGQQDIGDYRYDYFKTYNVSSTLFYQFGNTFYQIAKANGYNENLKWEESLKYNLGLDFGFAKNRITGTLDFYLADTKDLLSVVPEGPLENLRIIGPKNIGRLQSKGIELGLDIKAVKKENFTLNFNYNATYNNIKIKELESDKIDKGGVGLGAFIQTFTTGYSPYAFNVYQQVYDSNGKPIEGAYVDRNNDGEITSADKYIYKKPQADVTMGFMTNATFGKHIDFSMAWRASIGNYVYDQISADRAQLGNIYNTVDGTINNAPVDFSNTNFSQTRKESDYYVKNGSFVKLDNVTLGYTFNNLLKNNGSIRFYTGVNNVLIITKYKNIDPEVFNEGRDGSIYPRARMFTLGINANF</sequence>
<evidence type="ECO:0000313" key="13">
    <source>
        <dbReference type="EMBL" id="SFZ96070.1"/>
    </source>
</evidence>
<dbReference type="InterPro" id="IPR039426">
    <property type="entry name" value="TonB-dep_rcpt-like"/>
</dbReference>
<dbReference type="InterPro" id="IPR012910">
    <property type="entry name" value="Plug_dom"/>
</dbReference>
<evidence type="ECO:0000256" key="9">
    <source>
        <dbReference type="RuleBase" id="RU003357"/>
    </source>
</evidence>
<evidence type="ECO:0000313" key="14">
    <source>
        <dbReference type="Proteomes" id="UP000182034"/>
    </source>
</evidence>
<organism evidence="13 14">
    <name type="scientific">Chryseobacterium limigenitum</name>
    <dbReference type="NCBI Taxonomy" id="1612149"/>
    <lineage>
        <taxon>Bacteria</taxon>
        <taxon>Pseudomonadati</taxon>
        <taxon>Bacteroidota</taxon>
        <taxon>Flavobacteriia</taxon>
        <taxon>Flavobacteriales</taxon>
        <taxon>Weeksellaceae</taxon>
        <taxon>Chryseobacterium group</taxon>
        <taxon>Chryseobacterium</taxon>
    </lineage>
</organism>
<dbReference type="Proteomes" id="UP000182034">
    <property type="component" value="Unassembled WGS sequence"/>
</dbReference>
<keyword evidence="2 8" id="KW-0813">Transport</keyword>
<comment type="subcellular location">
    <subcellularLocation>
        <location evidence="1 8">Cell outer membrane</location>
        <topology evidence="1 8">Multi-pass membrane protein</topology>
    </subcellularLocation>
</comment>
<name>A0A1K2IUU2_9FLAO</name>
<keyword evidence="14" id="KW-1185">Reference proteome</keyword>
<dbReference type="PROSITE" id="PS52016">
    <property type="entry name" value="TONB_DEPENDENT_REC_3"/>
    <property type="match status" value="1"/>
</dbReference>
<dbReference type="GO" id="GO:0009279">
    <property type="term" value="C:cell outer membrane"/>
    <property type="evidence" value="ECO:0007669"/>
    <property type="project" value="UniProtKB-SubCell"/>
</dbReference>
<evidence type="ECO:0000256" key="10">
    <source>
        <dbReference type="SAM" id="SignalP"/>
    </source>
</evidence>
<evidence type="ECO:0000256" key="5">
    <source>
        <dbReference type="ARBA" id="ARBA00023077"/>
    </source>
</evidence>
<evidence type="ECO:0000256" key="4">
    <source>
        <dbReference type="ARBA" id="ARBA00022692"/>
    </source>
</evidence>
<feature type="chain" id="PRO_5013063515" evidence="10">
    <location>
        <begin position="24"/>
        <end position="911"/>
    </location>
</feature>
<dbReference type="RefSeq" id="WP_072411622.1">
    <property type="nucleotide sequence ID" value="NZ_FPKW01000015.1"/>
</dbReference>
<dbReference type="InterPro" id="IPR037066">
    <property type="entry name" value="Plug_dom_sf"/>
</dbReference>
<gene>
    <name evidence="13" type="ORF">SAMN05216324_11565</name>
</gene>
<dbReference type="Gene3D" id="2.170.130.10">
    <property type="entry name" value="TonB-dependent receptor, plug domain"/>
    <property type="match status" value="1"/>
</dbReference>
<dbReference type="NCBIfam" id="TIGR04056">
    <property type="entry name" value="OMP_RagA_SusC"/>
    <property type="match status" value="1"/>
</dbReference>
<keyword evidence="6 8" id="KW-0472">Membrane</keyword>
<keyword evidence="3 8" id="KW-1134">Transmembrane beta strand</keyword>
<dbReference type="Gene3D" id="2.40.170.20">
    <property type="entry name" value="TonB-dependent receptor, beta-barrel domain"/>
    <property type="match status" value="1"/>
</dbReference>
<feature type="domain" description="TonB-dependent receptor plug" evidence="12">
    <location>
        <begin position="48"/>
        <end position="155"/>
    </location>
</feature>
<dbReference type="AlphaFoldDB" id="A0A1K2IUU2"/>
<keyword evidence="10" id="KW-0732">Signal</keyword>
<keyword evidence="7 8" id="KW-0998">Cell outer membrane</keyword>
<evidence type="ECO:0000256" key="6">
    <source>
        <dbReference type="ARBA" id="ARBA00023136"/>
    </source>
</evidence>
<dbReference type="EMBL" id="FPKW01000015">
    <property type="protein sequence ID" value="SFZ96070.1"/>
    <property type="molecule type" value="Genomic_DNA"/>
</dbReference>
<evidence type="ECO:0000256" key="3">
    <source>
        <dbReference type="ARBA" id="ARBA00022452"/>
    </source>
</evidence>
<dbReference type="Pfam" id="PF00593">
    <property type="entry name" value="TonB_dep_Rec_b-barrel"/>
    <property type="match status" value="1"/>
</dbReference>
<dbReference type="InterPro" id="IPR023996">
    <property type="entry name" value="TonB-dep_OMP_SusC/RagA"/>
</dbReference>
<feature type="domain" description="TonB-dependent receptor-like beta-barrel" evidence="11">
    <location>
        <begin position="315"/>
        <end position="874"/>
    </location>
</feature>
<evidence type="ECO:0000256" key="8">
    <source>
        <dbReference type="PROSITE-ProRule" id="PRU01360"/>
    </source>
</evidence>
<feature type="signal peptide" evidence="10">
    <location>
        <begin position="1"/>
        <end position="23"/>
    </location>
</feature>
<evidence type="ECO:0000259" key="12">
    <source>
        <dbReference type="Pfam" id="PF07715"/>
    </source>
</evidence>
<protein>
    <submittedName>
        <fullName evidence="13">Iron complex outermembrane recepter protein</fullName>
    </submittedName>
</protein>
<proteinExistence type="inferred from homology"/>
<dbReference type="InterPro" id="IPR036942">
    <property type="entry name" value="Beta-barrel_TonB_sf"/>
</dbReference>
<accession>A0A1K2IUU2</accession>
<dbReference type="STRING" id="1612149.SAMN05216324_11565"/>
<dbReference type="SUPFAM" id="SSF56935">
    <property type="entry name" value="Porins"/>
    <property type="match status" value="1"/>
</dbReference>
<evidence type="ECO:0000256" key="1">
    <source>
        <dbReference type="ARBA" id="ARBA00004571"/>
    </source>
</evidence>
<keyword evidence="5 9" id="KW-0798">TonB box</keyword>
<keyword evidence="4 8" id="KW-0812">Transmembrane</keyword>
<comment type="similarity">
    <text evidence="8 9">Belongs to the TonB-dependent receptor family.</text>
</comment>
<evidence type="ECO:0000256" key="2">
    <source>
        <dbReference type="ARBA" id="ARBA00022448"/>
    </source>
</evidence>
<evidence type="ECO:0000256" key="7">
    <source>
        <dbReference type="ARBA" id="ARBA00023237"/>
    </source>
</evidence>
<dbReference type="NCBIfam" id="TIGR04057">
    <property type="entry name" value="SusC_RagA_signa"/>
    <property type="match status" value="1"/>
</dbReference>
<dbReference type="InterPro" id="IPR000531">
    <property type="entry name" value="Beta-barrel_TonB"/>
</dbReference>
<dbReference type="Pfam" id="PF07715">
    <property type="entry name" value="Plug"/>
    <property type="match status" value="1"/>
</dbReference>